<dbReference type="EMBL" id="CM001475">
    <property type="protein sequence ID" value="EIC29814.1"/>
    <property type="molecule type" value="Genomic_DNA"/>
</dbReference>
<dbReference type="PROSITE" id="PS50206">
    <property type="entry name" value="RHODANESE_3"/>
    <property type="match status" value="1"/>
</dbReference>
<dbReference type="InterPro" id="IPR036873">
    <property type="entry name" value="Rhodanese-like_dom_sf"/>
</dbReference>
<dbReference type="Proteomes" id="UP000005090">
    <property type="component" value="Chromosome"/>
</dbReference>
<evidence type="ECO:0000313" key="3">
    <source>
        <dbReference type="Proteomes" id="UP000005090"/>
    </source>
</evidence>
<name>H8GQI7_METAL</name>
<accession>H8GQI7</accession>
<feature type="domain" description="Rhodanese" evidence="1">
    <location>
        <begin position="39"/>
        <end position="126"/>
    </location>
</feature>
<reference evidence="2 3" key="1">
    <citation type="journal article" date="2013" name="Genome Announc.">
        <title>Genome Sequence of the Obligate Gammaproteobacterial Methanotroph Methylomicrobium album Strain BG8.</title>
        <authorList>
            <person name="Kits K.D."/>
            <person name="Kalyuzhnaya M.G."/>
            <person name="Klotz M.G."/>
            <person name="Jetten M.S."/>
            <person name="Op den Camp H.J."/>
            <person name="Vuilleumier S."/>
            <person name="Bringel F."/>
            <person name="Dispirito A.A."/>
            <person name="Murrell J.C."/>
            <person name="Bruce D."/>
            <person name="Cheng J.F."/>
            <person name="Copeland A."/>
            <person name="Goodwin L."/>
            <person name="Hauser L."/>
            <person name="Lajus A."/>
            <person name="Land M.L."/>
            <person name="Lapidus A."/>
            <person name="Lucas S."/>
            <person name="Medigue C."/>
            <person name="Pitluck S."/>
            <person name="Woyke T."/>
            <person name="Zeytun A."/>
            <person name="Stein L.Y."/>
        </authorList>
    </citation>
    <scope>NUCLEOTIDE SEQUENCE [LARGE SCALE GENOMIC DNA]</scope>
    <source>
        <strain evidence="2 3">BG8</strain>
    </source>
</reference>
<evidence type="ECO:0000259" key="1">
    <source>
        <dbReference type="PROSITE" id="PS50206"/>
    </source>
</evidence>
<dbReference type="AlphaFoldDB" id="H8GQI7"/>
<proteinExistence type="predicted"/>
<dbReference type="PANTHER" id="PTHR43031">
    <property type="entry name" value="FAD-DEPENDENT OXIDOREDUCTASE"/>
    <property type="match status" value="1"/>
</dbReference>
<dbReference type="Gene3D" id="3.40.250.10">
    <property type="entry name" value="Rhodanese-like domain"/>
    <property type="match status" value="1"/>
</dbReference>
<keyword evidence="3" id="KW-1185">Reference proteome</keyword>
<dbReference type="SMART" id="SM00450">
    <property type="entry name" value="RHOD"/>
    <property type="match status" value="1"/>
</dbReference>
<dbReference type="Pfam" id="PF00581">
    <property type="entry name" value="Rhodanese"/>
    <property type="match status" value="1"/>
</dbReference>
<protein>
    <submittedName>
        <fullName evidence="2">Rhodanese-related sulfurtransferase</fullName>
    </submittedName>
</protein>
<dbReference type="PROSITE" id="PS51257">
    <property type="entry name" value="PROKAR_LIPOPROTEIN"/>
    <property type="match status" value="1"/>
</dbReference>
<dbReference type="SUPFAM" id="SSF52821">
    <property type="entry name" value="Rhodanese/Cell cycle control phosphatase"/>
    <property type="match status" value="1"/>
</dbReference>
<dbReference type="InterPro" id="IPR001763">
    <property type="entry name" value="Rhodanese-like_dom"/>
</dbReference>
<gene>
    <name evidence="2" type="ORF">Metal_2055</name>
</gene>
<keyword evidence="2" id="KW-0808">Transferase</keyword>
<dbReference type="GO" id="GO:0016740">
    <property type="term" value="F:transferase activity"/>
    <property type="evidence" value="ECO:0007669"/>
    <property type="project" value="UniProtKB-KW"/>
</dbReference>
<dbReference type="STRING" id="686340.Metal_2055"/>
<organism evidence="2 3">
    <name type="scientific">Methylomicrobium album BG8</name>
    <dbReference type="NCBI Taxonomy" id="686340"/>
    <lineage>
        <taxon>Bacteria</taxon>
        <taxon>Pseudomonadati</taxon>
        <taxon>Pseudomonadota</taxon>
        <taxon>Gammaproteobacteria</taxon>
        <taxon>Methylococcales</taxon>
        <taxon>Methylococcaceae</taxon>
        <taxon>Methylomicrobium</taxon>
    </lineage>
</organism>
<dbReference type="PANTHER" id="PTHR43031:SF16">
    <property type="entry name" value="OXIDOREDUCTASE"/>
    <property type="match status" value="1"/>
</dbReference>
<evidence type="ECO:0000313" key="2">
    <source>
        <dbReference type="EMBL" id="EIC29814.1"/>
    </source>
</evidence>
<dbReference type="eggNOG" id="COG0607">
    <property type="taxonomic scope" value="Bacteria"/>
</dbReference>
<sequence>MIKKRFGILAILILTAGCRFQKPDYVQMLSPAELRQAMLHQDIFLVDVHTPQQRHIKGTDLFIPYDEVGKYLDKLPKDKNAAIYLYCRSGPMGNAAAKSLYELGYRNLFNLEGGAKAWKKAGLDFE</sequence>
<dbReference type="CDD" id="cd00158">
    <property type="entry name" value="RHOD"/>
    <property type="match status" value="1"/>
</dbReference>
<dbReference type="InterPro" id="IPR050229">
    <property type="entry name" value="GlpE_sulfurtransferase"/>
</dbReference>
<dbReference type="HOGENOM" id="CLU_089574_1_2_6"/>